<dbReference type="AlphaFoldDB" id="A0A1I6KMX9"/>
<proteinExistence type="predicted"/>
<protein>
    <recommendedName>
        <fullName evidence="4">CopG family transcriptional regulator</fullName>
    </recommendedName>
</protein>
<keyword evidence="3" id="KW-1185">Reference proteome</keyword>
<evidence type="ECO:0000313" key="2">
    <source>
        <dbReference type="EMBL" id="SFR92561.1"/>
    </source>
</evidence>
<name>A0A1I6KMX9_9EURY</name>
<evidence type="ECO:0000313" key="3">
    <source>
        <dbReference type="Proteomes" id="UP000199062"/>
    </source>
</evidence>
<accession>A0A1I6KMX9</accession>
<evidence type="ECO:0008006" key="4">
    <source>
        <dbReference type="Google" id="ProtNLM"/>
    </source>
</evidence>
<gene>
    <name evidence="2" type="ORF">SAMN05216559_1099</name>
</gene>
<feature type="region of interest" description="Disordered" evidence="1">
    <location>
        <begin position="42"/>
        <end position="81"/>
    </location>
</feature>
<evidence type="ECO:0000256" key="1">
    <source>
        <dbReference type="SAM" id="MobiDB-lite"/>
    </source>
</evidence>
<dbReference type="OrthoDB" id="298109at2157"/>
<dbReference type="EMBL" id="FOZK01000001">
    <property type="protein sequence ID" value="SFR92561.1"/>
    <property type="molecule type" value="Genomic_DNA"/>
</dbReference>
<dbReference type="RefSeq" id="WP_089814627.1">
    <property type="nucleotide sequence ID" value="NZ_FOZK01000001.1"/>
</dbReference>
<reference evidence="2 3" key="1">
    <citation type="submission" date="2016-10" db="EMBL/GenBank/DDBJ databases">
        <authorList>
            <person name="de Groot N.N."/>
        </authorList>
    </citation>
    <scope>NUCLEOTIDE SEQUENCE [LARGE SCALE GENOMIC DNA]</scope>
    <source>
        <strain evidence="2 3">CGMCC 1.10457</strain>
    </source>
</reference>
<organism evidence="2 3">
    <name type="scientific">Halomicrobium zhouii</name>
    <dbReference type="NCBI Taxonomy" id="767519"/>
    <lineage>
        <taxon>Archaea</taxon>
        <taxon>Methanobacteriati</taxon>
        <taxon>Methanobacteriota</taxon>
        <taxon>Stenosarchaea group</taxon>
        <taxon>Halobacteria</taxon>
        <taxon>Halobacteriales</taxon>
        <taxon>Haloarculaceae</taxon>
        <taxon>Halomicrobium</taxon>
    </lineage>
</organism>
<dbReference type="Pfam" id="PF23434">
    <property type="entry name" value="DUF7120"/>
    <property type="match status" value="1"/>
</dbReference>
<dbReference type="Proteomes" id="UP000199062">
    <property type="component" value="Unassembled WGS sequence"/>
</dbReference>
<sequence length="81" mass="9245">MPKTEVDLPDRIDSDISRLVEQGEFLNREQAYEELLKMGISAYGPAEEPGEEPGENLFDQRVNEQQDPAARQDEPDDDYGF</sequence>
<dbReference type="InterPro" id="IPR055544">
    <property type="entry name" value="DUF7120"/>
</dbReference>